<dbReference type="GO" id="GO:0004197">
    <property type="term" value="F:cysteine-type endopeptidase activity"/>
    <property type="evidence" value="ECO:0007669"/>
    <property type="project" value="InterPro"/>
</dbReference>
<dbReference type="SMART" id="SM00115">
    <property type="entry name" value="CASc"/>
    <property type="match status" value="1"/>
</dbReference>
<dbReference type="Gene3D" id="3.40.50.1460">
    <property type="match status" value="2"/>
</dbReference>
<dbReference type="OrthoDB" id="6044770at2759"/>
<organism evidence="3 4">
    <name type="scientific">Leptotrombidium deliense</name>
    <dbReference type="NCBI Taxonomy" id="299467"/>
    <lineage>
        <taxon>Eukaryota</taxon>
        <taxon>Metazoa</taxon>
        <taxon>Ecdysozoa</taxon>
        <taxon>Arthropoda</taxon>
        <taxon>Chelicerata</taxon>
        <taxon>Arachnida</taxon>
        <taxon>Acari</taxon>
        <taxon>Acariformes</taxon>
        <taxon>Trombidiformes</taxon>
        <taxon>Prostigmata</taxon>
        <taxon>Anystina</taxon>
        <taxon>Parasitengona</taxon>
        <taxon>Trombiculoidea</taxon>
        <taxon>Trombiculidae</taxon>
        <taxon>Leptotrombidium</taxon>
    </lineage>
</organism>
<gene>
    <name evidence="3" type="ORF">B4U80_13069</name>
</gene>
<dbReference type="SUPFAM" id="SSF52129">
    <property type="entry name" value="Caspase-like"/>
    <property type="match status" value="2"/>
</dbReference>
<comment type="caution">
    <text evidence="3">The sequence shown here is derived from an EMBL/GenBank/DDBJ whole genome shotgun (WGS) entry which is preliminary data.</text>
</comment>
<feature type="domain" description="Caspase family p20" evidence="2">
    <location>
        <begin position="244"/>
        <end position="360"/>
    </location>
</feature>
<dbReference type="PANTHER" id="PTHR22576">
    <property type="entry name" value="MUCOSA ASSOCIATED LYMPHOID TISSUE LYMPHOMA TRANSLOCATION PROTEIN 1/PARACASPASE"/>
    <property type="match status" value="1"/>
</dbReference>
<dbReference type="Proteomes" id="UP000288716">
    <property type="component" value="Unassembled WGS sequence"/>
</dbReference>
<proteinExistence type="inferred from homology"/>
<dbReference type="InterPro" id="IPR001309">
    <property type="entry name" value="Pept_C14_p20"/>
</dbReference>
<evidence type="ECO:0000256" key="1">
    <source>
        <dbReference type="ARBA" id="ARBA00010134"/>
    </source>
</evidence>
<reference evidence="3 4" key="1">
    <citation type="journal article" date="2018" name="Gigascience">
        <title>Genomes of trombidid mites reveal novel predicted allergens and laterally-transferred genes associated with secondary metabolism.</title>
        <authorList>
            <person name="Dong X."/>
            <person name="Chaisiri K."/>
            <person name="Xia D."/>
            <person name="Armstrong S.D."/>
            <person name="Fang Y."/>
            <person name="Donnelly M.J."/>
            <person name="Kadowaki T."/>
            <person name="McGarry J.W."/>
            <person name="Darby A.C."/>
            <person name="Makepeace B.L."/>
        </authorList>
    </citation>
    <scope>NUCLEOTIDE SEQUENCE [LARGE SCALE GENOMIC DNA]</scope>
    <source>
        <strain evidence="3">UoL-UT</strain>
    </source>
</reference>
<dbReference type="PRINTS" id="PR00376">
    <property type="entry name" value="IL1BCENZYME"/>
</dbReference>
<name>A0A443SDG0_9ACAR</name>
<dbReference type="GO" id="GO:0006508">
    <property type="term" value="P:proteolysis"/>
    <property type="evidence" value="ECO:0007669"/>
    <property type="project" value="InterPro"/>
</dbReference>
<dbReference type="Pfam" id="PF00656">
    <property type="entry name" value="Peptidase_C14"/>
    <property type="match status" value="2"/>
</dbReference>
<dbReference type="InterPro" id="IPR011600">
    <property type="entry name" value="Pept_C14_caspase"/>
</dbReference>
<sequence>MESNIFCQTTENQFENQNKQRIRKGLCLFILNINYEGDMKRDGAEKDLTRITEVFTALDYDIVYLRDLQSSQFMHCLAQEISGARESDQALFIFISTHSDLKSIWTVDKGHVLLVDIYKEISDSKIPALRHIPKVLIIQGCRGDALPLRSLNSMRDILVVFNRECNDAKFDLNANTYYVTLCNKIRALNDTELFNILRKVESLLCNERRYSFRTDAIGLYKLIYLNDSSRFEFRDDCYDFKNNRKGICIVINNFSFKNTTQIDSSLRDMIFLCETFKSISYTVIPKINLNKEEIFRLFENIKRREEFENFYCVTVMILCSANKNQMNCILDNNGEAIPMEVIIEKCPKVQSQPSLIFIQAMERVN</sequence>
<dbReference type="PANTHER" id="PTHR22576:SF41">
    <property type="entry name" value="CASPASE 14, APOPTOSIS-RELATED CYSTEINE PEPTIDASE"/>
    <property type="match status" value="1"/>
</dbReference>
<dbReference type="InterPro" id="IPR029030">
    <property type="entry name" value="Caspase-like_dom_sf"/>
</dbReference>
<evidence type="ECO:0000313" key="3">
    <source>
        <dbReference type="EMBL" id="RWS25540.1"/>
    </source>
</evidence>
<comment type="similarity">
    <text evidence="1">Belongs to the peptidase C14A family.</text>
</comment>
<dbReference type="STRING" id="299467.A0A443SDG0"/>
<accession>A0A443SDG0</accession>
<dbReference type="InterPro" id="IPR052039">
    <property type="entry name" value="Caspase-related_regulators"/>
</dbReference>
<evidence type="ECO:0000259" key="2">
    <source>
        <dbReference type="PROSITE" id="PS50208"/>
    </source>
</evidence>
<dbReference type="InterPro" id="IPR015917">
    <property type="entry name" value="Pept_C14A"/>
</dbReference>
<dbReference type="VEuPathDB" id="VectorBase:LDEU006500"/>
<dbReference type="EMBL" id="NCKV01003596">
    <property type="protein sequence ID" value="RWS25540.1"/>
    <property type="molecule type" value="Genomic_DNA"/>
</dbReference>
<feature type="domain" description="Caspase family p20" evidence="2">
    <location>
        <begin position="23"/>
        <end position="145"/>
    </location>
</feature>
<keyword evidence="4" id="KW-1185">Reference proteome</keyword>
<protein>
    <submittedName>
        <fullName evidence="3">Caspase-9-like protein</fullName>
    </submittedName>
</protein>
<dbReference type="AlphaFoldDB" id="A0A443SDG0"/>
<dbReference type="PROSITE" id="PS50208">
    <property type="entry name" value="CASPASE_P20"/>
    <property type="match status" value="2"/>
</dbReference>
<evidence type="ECO:0000313" key="4">
    <source>
        <dbReference type="Proteomes" id="UP000288716"/>
    </source>
</evidence>